<evidence type="ECO:0000313" key="1">
    <source>
        <dbReference type="EMBL" id="CAE0806668.1"/>
    </source>
</evidence>
<dbReference type="AlphaFoldDB" id="A0A7S4CUB1"/>
<sequence>MYLRPPPLPQREILGTWRRESLRYARGSAAGSELGAPGRHTAHWPGRGRSCKPFLRRRCRPTAHSPFACRSLGHCAFPNEMDRSVWGDRVAYGEQRFHVRRSEDLNPPPPPLRIIYNMLPDAGATRSVCVDEDIVSYCVVHGPHWPNIAHIAHTWPQWEQQQPTGSTPARLQSATAPTPPAVPLVAACAVVVWWPSVGARGT</sequence>
<gene>
    <name evidence="1" type="ORF">EGYM00163_LOCUS17796</name>
</gene>
<proteinExistence type="predicted"/>
<name>A0A7S4CUB1_9EUGL</name>
<reference evidence="1" key="1">
    <citation type="submission" date="2021-01" db="EMBL/GenBank/DDBJ databases">
        <authorList>
            <person name="Corre E."/>
            <person name="Pelletier E."/>
            <person name="Niang G."/>
            <person name="Scheremetjew M."/>
            <person name="Finn R."/>
            <person name="Kale V."/>
            <person name="Holt S."/>
            <person name="Cochrane G."/>
            <person name="Meng A."/>
            <person name="Brown T."/>
            <person name="Cohen L."/>
        </authorList>
    </citation>
    <scope>NUCLEOTIDE SEQUENCE</scope>
    <source>
        <strain evidence="1">CCMP1594</strain>
    </source>
</reference>
<accession>A0A7S4CUB1</accession>
<dbReference type="EMBL" id="HBJA01050189">
    <property type="protein sequence ID" value="CAE0806668.1"/>
    <property type="molecule type" value="Transcribed_RNA"/>
</dbReference>
<organism evidence="1">
    <name type="scientific">Eutreptiella gymnastica</name>
    <dbReference type="NCBI Taxonomy" id="73025"/>
    <lineage>
        <taxon>Eukaryota</taxon>
        <taxon>Discoba</taxon>
        <taxon>Euglenozoa</taxon>
        <taxon>Euglenida</taxon>
        <taxon>Spirocuta</taxon>
        <taxon>Euglenophyceae</taxon>
        <taxon>Eutreptiales</taxon>
        <taxon>Eutreptiaceae</taxon>
        <taxon>Eutreptiella</taxon>
    </lineage>
</organism>
<protein>
    <submittedName>
        <fullName evidence="1">Uncharacterized protein</fullName>
    </submittedName>
</protein>